<dbReference type="Gene3D" id="3.20.20.80">
    <property type="entry name" value="Glycosidases"/>
    <property type="match status" value="2"/>
</dbReference>
<organism evidence="3 4">
    <name type="scientific">Elliptochloris bilobata</name>
    <dbReference type="NCBI Taxonomy" id="381761"/>
    <lineage>
        <taxon>Eukaryota</taxon>
        <taxon>Viridiplantae</taxon>
        <taxon>Chlorophyta</taxon>
        <taxon>core chlorophytes</taxon>
        <taxon>Trebouxiophyceae</taxon>
        <taxon>Trebouxiophyceae incertae sedis</taxon>
        <taxon>Elliptochloris clade</taxon>
        <taxon>Elliptochloris</taxon>
    </lineage>
</organism>
<dbReference type="InterPro" id="IPR039743">
    <property type="entry name" value="6GAL/EXGAL"/>
</dbReference>
<evidence type="ECO:0000259" key="2">
    <source>
        <dbReference type="Pfam" id="PF14587"/>
    </source>
</evidence>
<gene>
    <name evidence="3" type="ORF">WJX81_001138</name>
</gene>
<dbReference type="PANTHER" id="PTHR42767:SF1">
    <property type="entry name" value="ENDO-BETA-1,6-GALACTANASE-LIKE DOMAIN-CONTAINING PROTEIN"/>
    <property type="match status" value="1"/>
</dbReference>
<feature type="compositionally biased region" description="Basic and acidic residues" evidence="1">
    <location>
        <begin position="46"/>
        <end position="55"/>
    </location>
</feature>
<feature type="domain" description="Endo-beta-1,6-galactanase-like" evidence="2">
    <location>
        <begin position="193"/>
        <end position="399"/>
    </location>
</feature>
<evidence type="ECO:0000313" key="4">
    <source>
        <dbReference type="Proteomes" id="UP001445335"/>
    </source>
</evidence>
<dbReference type="GO" id="GO:0004553">
    <property type="term" value="F:hydrolase activity, hydrolyzing O-glycosyl compounds"/>
    <property type="evidence" value="ECO:0007669"/>
    <property type="project" value="InterPro"/>
</dbReference>
<protein>
    <recommendedName>
        <fullName evidence="2">Endo-beta-1,6-galactanase-like domain-containing protein</fullName>
    </recommendedName>
</protein>
<dbReference type="InterPro" id="IPR039514">
    <property type="entry name" value="6GAL-like"/>
</dbReference>
<dbReference type="Proteomes" id="UP001445335">
    <property type="component" value="Unassembled WGS sequence"/>
</dbReference>
<feature type="region of interest" description="Disordered" evidence="1">
    <location>
        <begin position="18"/>
        <end position="97"/>
    </location>
</feature>
<reference evidence="3 4" key="1">
    <citation type="journal article" date="2024" name="Nat. Commun.">
        <title>Phylogenomics reveals the evolutionary origins of lichenization in chlorophyte algae.</title>
        <authorList>
            <person name="Puginier C."/>
            <person name="Libourel C."/>
            <person name="Otte J."/>
            <person name="Skaloud P."/>
            <person name="Haon M."/>
            <person name="Grisel S."/>
            <person name="Petersen M."/>
            <person name="Berrin J.G."/>
            <person name="Delaux P.M."/>
            <person name="Dal Grande F."/>
            <person name="Keller J."/>
        </authorList>
    </citation>
    <scope>NUCLEOTIDE SEQUENCE [LARGE SCALE GENOMIC DNA]</scope>
    <source>
        <strain evidence="3 4">SAG 245.80</strain>
    </source>
</reference>
<evidence type="ECO:0000256" key="1">
    <source>
        <dbReference type="SAM" id="MobiDB-lite"/>
    </source>
</evidence>
<sequence>MRSKADPILRSEFSLTLPARTWSDTHKGTPHERRRRLQPVRAMGQPHDRSSKRSAAEAVEEAQEAGEALVEKGKPAEEPGAAGREGPSGPGRPVEPGARLVVNPERVQQDFEGWGTSLAWFANIVGRFPDPLRNHLADLLFDAKVGLGMQICRYNIGGSGWDTADVGNFRYGANIESFWGPSGDGNVLPFRGNLRPGREADFVRYLVAVLAWFRDTHALTFRTISPFNEPNTAYWRAGNNQEGCHFDTRQQSSVIERLADALQASGLAEAGVGIAASDETSIDTACVTWNEYSAGARAQLAQINTHSYEEALVSRILRRPGSVLAACCGSRNGGYLASARAELRALVKPSGKRLWASEFGCGTSPLDDMGAAIALSAVILQDLNVLQANAWVYWQAIENSEIGNFWGLIQVPFHTGAEVAFGRQYYAFMQYSRFVRHGYAILESPLPELTLVAASPPGDPQRRHVVVVSNPLPREEAFFCDFSACGSGGAGWEVEVHRTSATEACCPAVDRSQSLGHSLFGHYVQILACWNPGT</sequence>
<comment type="caution">
    <text evidence="3">The sequence shown here is derived from an EMBL/GenBank/DDBJ whole genome shotgun (WGS) entry which is preliminary data.</text>
</comment>
<keyword evidence="4" id="KW-1185">Reference proteome</keyword>
<dbReference type="AlphaFoldDB" id="A0AAW1SCV2"/>
<dbReference type="PANTHER" id="PTHR42767">
    <property type="entry name" value="ENDO-BETA-1,6-GALACTANASE"/>
    <property type="match status" value="1"/>
</dbReference>
<evidence type="ECO:0000313" key="3">
    <source>
        <dbReference type="EMBL" id="KAK9843650.1"/>
    </source>
</evidence>
<dbReference type="Pfam" id="PF14587">
    <property type="entry name" value="Glyco_hydr_30_2"/>
    <property type="match status" value="1"/>
</dbReference>
<accession>A0AAW1SCV2</accession>
<name>A0AAW1SCV2_9CHLO</name>
<dbReference type="EMBL" id="JALJOU010000005">
    <property type="protein sequence ID" value="KAK9843650.1"/>
    <property type="molecule type" value="Genomic_DNA"/>
</dbReference>
<proteinExistence type="predicted"/>
<dbReference type="InterPro" id="IPR017853">
    <property type="entry name" value="GH"/>
</dbReference>
<dbReference type="SUPFAM" id="SSF51445">
    <property type="entry name" value="(Trans)glycosidases"/>
    <property type="match status" value="1"/>
</dbReference>